<dbReference type="SMART" id="SM00633">
    <property type="entry name" value="Glyco_10"/>
    <property type="match status" value="1"/>
</dbReference>
<dbReference type="PROSITE" id="PS51760">
    <property type="entry name" value="GH10_2"/>
    <property type="match status" value="1"/>
</dbReference>
<keyword evidence="5 9" id="KW-0378">Hydrolase</keyword>
<proteinExistence type="inferred from homology"/>
<comment type="catalytic activity">
    <reaction evidence="1 9">
        <text>Endohydrolysis of (1-&gt;4)-beta-D-xylosidic linkages in xylans.</text>
        <dbReference type="EC" id="3.2.1.8"/>
    </reaction>
</comment>
<dbReference type="Pfam" id="PF00331">
    <property type="entry name" value="Glyco_hydro_10"/>
    <property type="match status" value="1"/>
</dbReference>
<dbReference type="SUPFAM" id="SSF51445">
    <property type="entry name" value="(Trans)glycosidases"/>
    <property type="match status" value="1"/>
</dbReference>
<evidence type="ECO:0000256" key="1">
    <source>
        <dbReference type="ARBA" id="ARBA00000681"/>
    </source>
</evidence>
<keyword evidence="7 9" id="KW-0326">Glycosidase</keyword>
<organism evidence="12 13">
    <name type="scientific">Brasilonema octagenarum UFV-OR1</name>
    <dbReference type="NCBI Taxonomy" id="417115"/>
    <lineage>
        <taxon>Bacteria</taxon>
        <taxon>Bacillati</taxon>
        <taxon>Cyanobacteriota</taxon>
        <taxon>Cyanophyceae</taxon>
        <taxon>Nostocales</taxon>
        <taxon>Scytonemataceae</taxon>
        <taxon>Brasilonema</taxon>
        <taxon>Octagenarum group</taxon>
    </lineage>
</organism>
<protein>
    <recommendedName>
        <fullName evidence="9">Beta-xylanase</fullName>
        <ecNumber evidence="9">3.2.1.8</ecNumber>
    </recommendedName>
</protein>
<dbReference type="Proteomes" id="UP000762253">
    <property type="component" value="Unassembled WGS sequence"/>
</dbReference>
<keyword evidence="8 9" id="KW-0624">Polysaccharide degradation</keyword>
<keyword evidence="10" id="KW-0472">Membrane</keyword>
<keyword evidence="3" id="KW-0858">Xylan degradation</keyword>
<keyword evidence="13" id="KW-1185">Reference proteome</keyword>
<accession>A0ABX1M5Z6</accession>
<dbReference type="EC" id="3.2.1.8" evidence="9"/>
<dbReference type="Gene3D" id="3.20.20.80">
    <property type="entry name" value="Glycosidases"/>
    <property type="match status" value="1"/>
</dbReference>
<reference evidence="12 13" key="1">
    <citation type="submission" date="2018-06" db="EMBL/GenBank/DDBJ databases">
        <title>Comparative genomics of Brasilonema spp. strains.</title>
        <authorList>
            <person name="Alvarenga D.O."/>
            <person name="Fiore M.F."/>
            <person name="Varani A.M."/>
        </authorList>
    </citation>
    <scope>NUCLEOTIDE SEQUENCE [LARGE SCALE GENOMIC DNA]</scope>
    <source>
        <strain evidence="12 13">UFV-OR1</strain>
    </source>
</reference>
<dbReference type="PANTHER" id="PTHR31490:SF88">
    <property type="entry name" value="BETA-XYLANASE"/>
    <property type="match status" value="1"/>
</dbReference>
<evidence type="ECO:0000313" key="13">
    <source>
        <dbReference type="Proteomes" id="UP000762253"/>
    </source>
</evidence>
<evidence type="ECO:0000256" key="8">
    <source>
        <dbReference type="ARBA" id="ARBA00023326"/>
    </source>
</evidence>
<keyword evidence="4" id="KW-0732">Signal</keyword>
<evidence type="ECO:0000256" key="10">
    <source>
        <dbReference type="SAM" id="Phobius"/>
    </source>
</evidence>
<evidence type="ECO:0000259" key="11">
    <source>
        <dbReference type="PROSITE" id="PS51760"/>
    </source>
</evidence>
<keyword evidence="6 9" id="KW-0119">Carbohydrate metabolism</keyword>
<dbReference type="InterPro" id="IPR017853">
    <property type="entry name" value="GH"/>
</dbReference>
<evidence type="ECO:0000256" key="7">
    <source>
        <dbReference type="ARBA" id="ARBA00023295"/>
    </source>
</evidence>
<gene>
    <name evidence="12" type="ORF">DP115_14690</name>
</gene>
<comment type="similarity">
    <text evidence="2 9">Belongs to the glycosyl hydrolase 10 (cellulase F) family.</text>
</comment>
<feature type="domain" description="GH10" evidence="11">
    <location>
        <begin position="134"/>
        <end position="426"/>
    </location>
</feature>
<name>A0ABX1M5Z6_9CYAN</name>
<evidence type="ECO:0000256" key="2">
    <source>
        <dbReference type="ARBA" id="ARBA00007495"/>
    </source>
</evidence>
<evidence type="ECO:0000256" key="9">
    <source>
        <dbReference type="RuleBase" id="RU361174"/>
    </source>
</evidence>
<evidence type="ECO:0000256" key="4">
    <source>
        <dbReference type="ARBA" id="ARBA00022729"/>
    </source>
</evidence>
<keyword evidence="10" id="KW-0812">Transmembrane</keyword>
<dbReference type="EMBL" id="QMEC01000051">
    <property type="protein sequence ID" value="NMF63948.1"/>
    <property type="molecule type" value="Genomic_DNA"/>
</dbReference>
<keyword evidence="10" id="KW-1133">Transmembrane helix</keyword>
<evidence type="ECO:0000256" key="3">
    <source>
        <dbReference type="ARBA" id="ARBA00022651"/>
    </source>
</evidence>
<sequence>MLIELIVRFQIKPLVSKKQQRVNMRDHNKQQKWKRRRQTSRILLSGFVSFLIVFGIHITLTLAQEAVPPVQQTKGNNLIAQVSSNDAWRQAAANNINTYRKGDLTVLVTNANGTPVPNADVHVAMKRHAYNFGSAVDENIVYSGSTNPDANKYRDSIPHLFNQAVIENGLKWSKWDNLELRPRTIETLKWLRDKNLTVRGHNLVWPSFQNSPPSLETLYNNTLKQQGQAAADKVLRDTIITHIRDEVAYLKGQINDWDVINEPSDNNAFQKILGQSVLVDWFKAAHEADPNAVLYINENFYNNSTHGDQYESEIQYLLNNGAPLGGIGIESHLMDGIISIPQLVSILDRLAKFNLPIKITEFDIFTSDKQSQANITRDCLTAVFGHPATNGFIMWGFWDRAQWFENGPIYDRDWNLKLSGKVYMDLVYKEWWTDVVGKTDANGEYKVRGFLGDYEVTAKNNLVSKTVSTTLSRNGTKLTIGT</sequence>
<comment type="caution">
    <text evidence="12">The sequence shown here is derived from an EMBL/GenBank/DDBJ whole genome shotgun (WGS) entry which is preliminary data.</text>
</comment>
<dbReference type="InterPro" id="IPR044846">
    <property type="entry name" value="GH10"/>
</dbReference>
<dbReference type="InterPro" id="IPR001000">
    <property type="entry name" value="GH10_dom"/>
</dbReference>
<feature type="transmembrane region" description="Helical" evidence="10">
    <location>
        <begin position="42"/>
        <end position="63"/>
    </location>
</feature>
<evidence type="ECO:0000256" key="5">
    <source>
        <dbReference type="ARBA" id="ARBA00022801"/>
    </source>
</evidence>
<dbReference type="PRINTS" id="PR00134">
    <property type="entry name" value="GLHYDRLASE10"/>
</dbReference>
<dbReference type="PANTHER" id="PTHR31490">
    <property type="entry name" value="GLYCOSYL HYDROLASE"/>
    <property type="match status" value="1"/>
</dbReference>
<evidence type="ECO:0000313" key="12">
    <source>
        <dbReference type="EMBL" id="NMF63948.1"/>
    </source>
</evidence>
<evidence type="ECO:0000256" key="6">
    <source>
        <dbReference type="ARBA" id="ARBA00023277"/>
    </source>
</evidence>